<reference evidence="2" key="1">
    <citation type="submission" date="2019-11" db="EMBL/GenBank/DDBJ databases">
        <title>Bipolaris sorokiniana Genome sequencing.</title>
        <authorList>
            <person name="Wang H."/>
        </authorList>
    </citation>
    <scope>NUCLEOTIDE SEQUENCE</scope>
</reference>
<comment type="caution">
    <text evidence="2">The sequence shown here is derived from an EMBL/GenBank/DDBJ whole genome shotgun (WGS) entry which is preliminary data.</text>
</comment>
<accession>A0A8H5ZPR2</accession>
<dbReference type="GO" id="GO:0016787">
    <property type="term" value="F:hydrolase activity"/>
    <property type="evidence" value="ECO:0007669"/>
    <property type="project" value="InterPro"/>
</dbReference>
<dbReference type="Gene3D" id="3.40.50.1820">
    <property type="entry name" value="alpha/beta hydrolase"/>
    <property type="match status" value="1"/>
</dbReference>
<dbReference type="SUPFAM" id="SSF53474">
    <property type="entry name" value="alpha/beta-Hydrolases"/>
    <property type="match status" value="1"/>
</dbReference>
<evidence type="ECO:0000259" key="1">
    <source>
        <dbReference type="Pfam" id="PF01738"/>
    </source>
</evidence>
<dbReference type="Pfam" id="PF01738">
    <property type="entry name" value="DLH"/>
    <property type="match status" value="1"/>
</dbReference>
<dbReference type="InterPro" id="IPR029058">
    <property type="entry name" value="AB_hydrolase_fold"/>
</dbReference>
<name>A0A8H5ZPR2_COCSA</name>
<dbReference type="InterPro" id="IPR002925">
    <property type="entry name" value="Dienelactn_hydro"/>
</dbReference>
<dbReference type="PANTHER" id="PTHR17630:SF55">
    <property type="entry name" value="DIENELACTONE HYDROLASE FAMILY PROTEIN (AFU_ORTHOLOGUE AFUA_1G01900)"/>
    <property type="match status" value="1"/>
</dbReference>
<dbReference type="PANTHER" id="PTHR17630">
    <property type="entry name" value="DIENELACTONE HYDROLASE"/>
    <property type="match status" value="1"/>
</dbReference>
<evidence type="ECO:0000313" key="3">
    <source>
        <dbReference type="Proteomes" id="UP000624244"/>
    </source>
</evidence>
<gene>
    <name evidence="2" type="ORF">GGP41_008223</name>
</gene>
<dbReference type="AlphaFoldDB" id="A0A8H5ZPR2"/>
<dbReference type="Proteomes" id="UP000624244">
    <property type="component" value="Unassembled WGS sequence"/>
</dbReference>
<dbReference type="EMBL" id="WNKQ01000003">
    <property type="protein sequence ID" value="KAF5852819.1"/>
    <property type="molecule type" value="Genomic_DNA"/>
</dbReference>
<organism evidence="2 3">
    <name type="scientific">Cochliobolus sativus</name>
    <name type="common">Common root rot and spot blotch fungus</name>
    <name type="synonym">Bipolaris sorokiniana</name>
    <dbReference type="NCBI Taxonomy" id="45130"/>
    <lineage>
        <taxon>Eukaryota</taxon>
        <taxon>Fungi</taxon>
        <taxon>Dikarya</taxon>
        <taxon>Ascomycota</taxon>
        <taxon>Pezizomycotina</taxon>
        <taxon>Dothideomycetes</taxon>
        <taxon>Pleosporomycetidae</taxon>
        <taxon>Pleosporales</taxon>
        <taxon>Pleosporineae</taxon>
        <taxon>Pleosporaceae</taxon>
        <taxon>Bipolaris</taxon>
    </lineage>
</organism>
<evidence type="ECO:0000313" key="2">
    <source>
        <dbReference type="EMBL" id="KAF5852819.1"/>
    </source>
</evidence>
<sequence>MCGRFNLLLPANHNTIPLSKCCVEGTLWDGEPVGQEKTYAGQWTYVSGNNNQVAIWIVYDAFGEFYGLFARLVSSFHHTFLKPTTVQILPMCPSFGGEYNRVGAVGYCWGGWAVFKLGAKSGNGLVDCISTAHPSLLEMEIEKVGVPVQILAPENNFMFLPDMKAFVNMVIPNLGVPYDYQHFSGVEHGFATRGDMNSHEYNAAVRAHCATIDWFKLWLHKQPDWNQGV</sequence>
<protein>
    <recommendedName>
        <fullName evidence="1">Dienelactone hydrolase domain-containing protein</fullName>
    </recommendedName>
</protein>
<proteinExistence type="predicted"/>
<feature type="domain" description="Dienelactone hydrolase" evidence="1">
    <location>
        <begin position="98"/>
        <end position="216"/>
    </location>
</feature>